<name>A0A9Q3WY82_PSESX</name>
<comment type="caution">
    <text evidence="1">The sequence shown here is derived from an EMBL/GenBank/DDBJ whole genome shotgun (WGS) entry which is preliminary data.</text>
</comment>
<evidence type="ECO:0000313" key="1">
    <source>
        <dbReference type="EMBL" id="MCF5061380.1"/>
    </source>
</evidence>
<evidence type="ECO:0000313" key="2">
    <source>
        <dbReference type="Proteomes" id="UP000814207"/>
    </source>
</evidence>
<sequence length="63" mass="7156">MNRLPENMARIVGGHVHLRQIHKTFNCEVSDKSHAQALLIHQFRSEDCRGFEAAFASKPAPTR</sequence>
<reference evidence="1" key="1">
    <citation type="submission" date="2019-11" db="EMBL/GenBank/DDBJ databases">
        <title>Epiphytic Pseudomonas syringae from cherry orchards.</title>
        <authorList>
            <person name="Hulin M.T."/>
        </authorList>
    </citation>
    <scope>NUCLEOTIDE SEQUENCE</scope>
    <source>
        <strain evidence="1">PA-6-9A</strain>
    </source>
</reference>
<accession>A0A9Q3WY82</accession>
<organism evidence="1 2">
    <name type="scientific">Pseudomonas syringae</name>
    <dbReference type="NCBI Taxonomy" id="317"/>
    <lineage>
        <taxon>Bacteria</taxon>
        <taxon>Pseudomonadati</taxon>
        <taxon>Pseudomonadota</taxon>
        <taxon>Gammaproteobacteria</taxon>
        <taxon>Pseudomonadales</taxon>
        <taxon>Pseudomonadaceae</taxon>
        <taxon>Pseudomonas</taxon>
    </lineage>
</organism>
<dbReference type="EMBL" id="WKEU01000001">
    <property type="protein sequence ID" value="MCF5061380.1"/>
    <property type="molecule type" value="Genomic_DNA"/>
</dbReference>
<protein>
    <submittedName>
        <fullName evidence="1">Uncharacterized protein</fullName>
    </submittedName>
</protein>
<dbReference type="AlphaFoldDB" id="A0A9Q3WY82"/>
<dbReference type="Proteomes" id="UP000814207">
    <property type="component" value="Unassembled WGS sequence"/>
</dbReference>
<proteinExistence type="predicted"/>
<gene>
    <name evidence="1" type="ORF">GIW73_00200</name>
</gene>